<dbReference type="Gene3D" id="3.40.50.620">
    <property type="entry name" value="HUPs"/>
    <property type="match status" value="2"/>
</dbReference>
<feature type="non-terminal residue" evidence="3">
    <location>
        <position position="1"/>
    </location>
</feature>
<evidence type="ECO:0000256" key="1">
    <source>
        <dbReference type="ARBA" id="ARBA00008791"/>
    </source>
</evidence>
<evidence type="ECO:0000313" key="3">
    <source>
        <dbReference type="EMBL" id="GAH67043.1"/>
    </source>
</evidence>
<protein>
    <recommendedName>
        <fullName evidence="2">UspA domain-containing protein</fullName>
    </recommendedName>
</protein>
<dbReference type="CDD" id="cd00293">
    <property type="entry name" value="USP-like"/>
    <property type="match status" value="2"/>
</dbReference>
<organism evidence="3">
    <name type="scientific">marine sediment metagenome</name>
    <dbReference type="NCBI Taxonomy" id="412755"/>
    <lineage>
        <taxon>unclassified sequences</taxon>
        <taxon>metagenomes</taxon>
        <taxon>ecological metagenomes</taxon>
    </lineage>
</organism>
<feature type="domain" description="UspA" evidence="2">
    <location>
        <begin position="1"/>
        <end position="131"/>
    </location>
</feature>
<name>X1JBB9_9ZZZZ</name>
<dbReference type="AlphaFoldDB" id="X1JBB9"/>
<evidence type="ECO:0000259" key="2">
    <source>
        <dbReference type="Pfam" id="PF00582"/>
    </source>
</evidence>
<dbReference type="SUPFAM" id="SSF52402">
    <property type="entry name" value="Adenine nucleotide alpha hydrolases-like"/>
    <property type="match status" value="2"/>
</dbReference>
<dbReference type="PANTHER" id="PTHR46268">
    <property type="entry name" value="STRESS RESPONSE PROTEIN NHAX"/>
    <property type="match status" value="1"/>
</dbReference>
<feature type="non-terminal residue" evidence="3">
    <location>
        <position position="259"/>
    </location>
</feature>
<accession>X1JBB9</accession>
<dbReference type="Pfam" id="PF00582">
    <property type="entry name" value="Usp"/>
    <property type="match status" value="2"/>
</dbReference>
<dbReference type="InterPro" id="IPR006016">
    <property type="entry name" value="UspA"/>
</dbReference>
<sequence>DGSRLAECVLPHAVALAQAFDAQVMLLQVVERSRPDVESQAIAPLDWYMRKSEAKAYLDEVAARLQEAGVRTEKTLLEGKAAERIIEFVQDQDVELILLSSHGRSGLSGWNISSVVQKVVLRVYTTVMLVRSYRPVTDDLMGLRYKRLMVPLNGSQRAECVLPLATQLANFHQCPLLLAHVVSKPEIPRHVPLTEEETKLREQLIEVNRRKGTQYLEKLKLRLPLGVQTRLLLSEHPAEALHKLVDEEEVDIVLLSAHG</sequence>
<reference evidence="3" key="1">
    <citation type="journal article" date="2014" name="Front. Microbiol.">
        <title>High frequency of phylogenetically diverse reductive dehalogenase-homologous genes in deep subseafloor sedimentary metagenomes.</title>
        <authorList>
            <person name="Kawai M."/>
            <person name="Futagami T."/>
            <person name="Toyoda A."/>
            <person name="Takaki Y."/>
            <person name="Nishi S."/>
            <person name="Hori S."/>
            <person name="Arai W."/>
            <person name="Tsubouchi T."/>
            <person name="Morono Y."/>
            <person name="Uchiyama I."/>
            <person name="Ito T."/>
            <person name="Fujiyama A."/>
            <person name="Inagaki F."/>
            <person name="Takami H."/>
        </authorList>
    </citation>
    <scope>NUCLEOTIDE SEQUENCE</scope>
    <source>
        <strain evidence="3">Expedition CK06-06</strain>
    </source>
</reference>
<dbReference type="EMBL" id="BARU01033401">
    <property type="protein sequence ID" value="GAH67043.1"/>
    <property type="molecule type" value="Genomic_DNA"/>
</dbReference>
<gene>
    <name evidence="3" type="ORF">S03H2_52578</name>
</gene>
<dbReference type="InterPro" id="IPR014729">
    <property type="entry name" value="Rossmann-like_a/b/a_fold"/>
</dbReference>
<dbReference type="PANTHER" id="PTHR46268:SF6">
    <property type="entry name" value="UNIVERSAL STRESS PROTEIN UP12"/>
    <property type="match status" value="1"/>
</dbReference>
<feature type="domain" description="UspA" evidence="2">
    <location>
        <begin position="145"/>
        <end position="259"/>
    </location>
</feature>
<comment type="similarity">
    <text evidence="1">Belongs to the universal stress protein A family.</text>
</comment>
<comment type="caution">
    <text evidence="3">The sequence shown here is derived from an EMBL/GenBank/DDBJ whole genome shotgun (WGS) entry which is preliminary data.</text>
</comment>
<proteinExistence type="inferred from homology"/>